<dbReference type="PANTHER" id="PTHR23023">
    <property type="entry name" value="DIMETHYLANILINE MONOOXYGENASE"/>
    <property type="match status" value="1"/>
</dbReference>
<dbReference type="InterPro" id="IPR050346">
    <property type="entry name" value="FMO-like"/>
</dbReference>
<dbReference type="GO" id="GO:0050660">
    <property type="term" value="F:flavin adenine dinucleotide binding"/>
    <property type="evidence" value="ECO:0007669"/>
    <property type="project" value="InterPro"/>
</dbReference>
<keyword evidence="5" id="KW-0521">NADP</keyword>
<evidence type="ECO:0000313" key="10">
    <source>
        <dbReference type="EMBL" id="CAH2247450.1"/>
    </source>
</evidence>
<dbReference type="EC" id="1.-.-.-" evidence="8"/>
<evidence type="ECO:0000256" key="2">
    <source>
        <dbReference type="ARBA" id="ARBA00009183"/>
    </source>
</evidence>
<dbReference type="GO" id="GO:0050661">
    <property type="term" value="F:NADP binding"/>
    <property type="evidence" value="ECO:0007669"/>
    <property type="project" value="InterPro"/>
</dbReference>
<evidence type="ECO:0000256" key="9">
    <source>
        <dbReference type="SAM" id="SignalP"/>
    </source>
</evidence>
<dbReference type="Pfam" id="PF00743">
    <property type="entry name" value="FMO-like"/>
    <property type="match status" value="2"/>
</dbReference>
<feature type="signal peptide" evidence="9">
    <location>
        <begin position="1"/>
        <end position="26"/>
    </location>
</feature>
<evidence type="ECO:0000256" key="7">
    <source>
        <dbReference type="ARBA" id="ARBA00023033"/>
    </source>
</evidence>
<evidence type="ECO:0000256" key="1">
    <source>
        <dbReference type="ARBA" id="ARBA00001974"/>
    </source>
</evidence>
<keyword evidence="3 8" id="KW-0285">Flavoprotein</keyword>
<comment type="caution">
    <text evidence="10">The sequence shown here is derived from an EMBL/GenBank/DDBJ whole genome shotgun (WGS) entry which is preliminary data.</text>
</comment>
<evidence type="ECO:0000313" key="11">
    <source>
        <dbReference type="Proteomes" id="UP000838756"/>
    </source>
</evidence>
<proteinExistence type="inferred from homology"/>
<dbReference type="InterPro" id="IPR036188">
    <property type="entry name" value="FAD/NAD-bd_sf"/>
</dbReference>
<evidence type="ECO:0000256" key="6">
    <source>
        <dbReference type="ARBA" id="ARBA00023002"/>
    </source>
</evidence>
<keyword evidence="4 8" id="KW-0274">FAD</keyword>
<dbReference type="GO" id="GO:0004499">
    <property type="term" value="F:N,N-dimethylaniline monooxygenase activity"/>
    <property type="evidence" value="ECO:0007669"/>
    <property type="project" value="InterPro"/>
</dbReference>
<name>A0A8S4SCA4_9NEOP</name>
<dbReference type="FunFam" id="3.50.50.60:FF:000138">
    <property type="entry name" value="Flavin-containing monooxygenase"/>
    <property type="match status" value="1"/>
</dbReference>
<evidence type="ECO:0000256" key="8">
    <source>
        <dbReference type="RuleBase" id="RU361177"/>
    </source>
</evidence>
<dbReference type="SUPFAM" id="SSF51905">
    <property type="entry name" value="FAD/NAD(P)-binding domain"/>
    <property type="match status" value="2"/>
</dbReference>
<dbReference type="InterPro" id="IPR000960">
    <property type="entry name" value="Flavin_mOase"/>
</dbReference>
<keyword evidence="6 8" id="KW-0560">Oxidoreductase</keyword>
<feature type="chain" id="PRO_5035795377" description="Flavin-containing monooxygenase" evidence="9">
    <location>
        <begin position="27"/>
        <end position="458"/>
    </location>
</feature>
<accession>A0A8S4SCA4</accession>
<keyword evidence="11" id="KW-1185">Reference proteome</keyword>
<evidence type="ECO:0000256" key="5">
    <source>
        <dbReference type="ARBA" id="ARBA00022857"/>
    </source>
</evidence>
<evidence type="ECO:0000256" key="4">
    <source>
        <dbReference type="ARBA" id="ARBA00022827"/>
    </source>
</evidence>
<keyword evidence="7 8" id="KW-0503">Monooxygenase</keyword>
<dbReference type="PRINTS" id="PR00370">
    <property type="entry name" value="FMOXYGENASE"/>
</dbReference>
<dbReference type="Gene3D" id="3.50.50.60">
    <property type="entry name" value="FAD/NAD(P)-binding domain"/>
    <property type="match status" value="2"/>
</dbReference>
<comment type="cofactor">
    <cofactor evidence="1 8">
        <name>FAD</name>
        <dbReference type="ChEBI" id="CHEBI:57692"/>
    </cofactor>
</comment>
<protein>
    <recommendedName>
        <fullName evidence="8">Flavin-containing monooxygenase</fullName>
        <ecNumber evidence="8">1.-.-.-</ecNumber>
    </recommendedName>
</protein>
<organism evidence="10 11">
    <name type="scientific">Pararge aegeria aegeria</name>
    <dbReference type="NCBI Taxonomy" id="348720"/>
    <lineage>
        <taxon>Eukaryota</taxon>
        <taxon>Metazoa</taxon>
        <taxon>Ecdysozoa</taxon>
        <taxon>Arthropoda</taxon>
        <taxon>Hexapoda</taxon>
        <taxon>Insecta</taxon>
        <taxon>Pterygota</taxon>
        <taxon>Neoptera</taxon>
        <taxon>Endopterygota</taxon>
        <taxon>Lepidoptera</taxon>
        <taxon>Glossata</taxon>
        <taxon>Ditrysia</taxon>
        <taxon>Papilionoidea</taxon>
        <taxon>Nymphalidae</taxon>
        <taxon>Satyrinae</taxon>
        <taxon>Satyrini</taxon>
        <taxon>Parargina</taxon>
        <taxon>Pararge</taxon>
    </lineage>
</organism>
<keyword evidence="9" id="KW-0732">Signal</keyword>
<dbReference type="InterPro" id="IPR020946">
    <property type="entry name" value="Flavin_mOase-like"/>
</dbReference>
<sequence length="458" mass="52209">MSLLIVLRTTILLLCLNIVFIGTSNGLSLPEKSSYTCVIGAGYSGLAVSRYLKQHGVNFTAFEAAREVGGTWRFDPHVGVDEDGVPVFTSQYKYLRVNTPRQTMEFDEFPFPSTTPTYPDGPCFYKYLKSFVKHFDLMTNIQVRSLVTSVTWAGDHWDLTYFRTEDHNNYTIPCDYVVIANGQYVLPVVPMFPGLESFQGTICHSHDYKAPEPYTGRRVLLVGAGASGLDLTVQLHNITAKLVHSHHLKYTKPNYSERYVKKPDIQGFVENGVVFKDGSFEEVDDVIFCTGYEYYHPFLDESSGLTRSGKYVMPLYQHIVNMRRPTMTFIGVVNRVITKVMDAQAAYIASLIAGKFELPSEQEMLDAWFDHAYRHKTAKEINTVGPEMDQYFAKLSKEAGITRNPPVLTHIRDFNAKNRLEDLFNYRDYDYEIIDSRSYKRWYNGGGKRGEECPIEAS</sequence>
<dbReference type="OrthoDB" id="66881at2759"/>
<reference evidence="10" key="1">
    <citation type="submission" date="2022-03" db="EMBL/GenBank/DDBJ databases">
        <authorList>
            <person name="Lindestad O."/>
        </authorList>
    </citation>
    <scope>NUCLEOTIDE SEQUENCE</scope>
</reference>
<evidence type="ECO:0000256" key="3">
    <source>
        <dbReference type="ARBA" id="ARBA00022630"/>
    </source>
</evidence>
<comment type="similarity">
    <text evidence="2 8">Belongs to the FMO family.</text>
</comment>
<dbReference type="Proteomes" id="UP000838756">
    <property type="component" value="Unassembled WGS sequence"/>
</dbReference>
<dbReference type="EMBL" id="CAKXAJ010025962">
    <property type="protein sequence ID" value="CAH2247450.1"/>
    <property type="molecule type" value="Genomic_DNA"/>
</dbReference>
<dbReference type="AlphaFoldDB" id="A0A8S4SCA4"/>
<gene>
    <name evidence="10" type="primary">jg27950</name>
    <name evidence="10" type="ORF">PAEG_LOCUS21562</name>
</gene>